<dbReference type="EMBL" id="JACBJI010000002">
    <property type="protein sequence ID" value="NYA70587.1"/>
    <property type="molecule type" value="Genomic_DNA"/>
</dbReference>
<dbReference type="InterPro" id="IPR025665">
    <property type="entry name" value="Beta-barrel_OMP_2"/>
</dbReference>
<protein>
    <submittedName>
        <fullName evidence="3">PorT family protein</fullName>
    </submittedName>
</protein>
<reference evidence="3 4" key="1">
    <citation type="submission" date="2020-07" db="EMBL/GenBank/DDBJ databases">
        <authorList>
            <person name="Sun Q."/>
        </authorList>
    </citation>
    <scope>NUCLEOTIDE SEQUENCE [LARGE SCALE GENOMIC DNA]</scope>
    <source>
        <strain evidence="3 4">MAH-1</strain>
    </source>
</reference>
<dbReference type="AlphaFoldDB" id="A0A7Y8Y163"/>
<organism evidence="3 4">
    <name type="scientific">Flavobacterium agri</name>
    <dbReference type="NCBI Taxonomy" id="2743471"/>
    <lineage>
        <taxon>Bacteria</taxon>
        <taxon>Pseudomonadati</taxon>
        <taxon>Bacteroidota</taxon>
        <taxon>Flavobacteriia</taxon>
        <taxon>Flavobacteriales</taxon>
        <taxon>Flavobacteriaceae</taxon>
        <taxon>Flavobacterium</taxon>
    </lineage>
</organism>
<keyword evidence="4" id="KW-1185">Reference proteome</keyword>
<comment type="caution">
    <text evidence="3">The sequence shown here is derived from an EMBL/GenBank/DDBJ whole genome shotgun (WGS) entry which is preliminary data.</text>
</comment>
<evidence type="ECO:0000313" key="3">
    <source>
        <dbReference type="EMBL" id="NYA70587.1"/>
    </source>
</evidence>
<evidence type="ECO:0000259" key="2">
    <source>
        <dbReference type="Pfam" id="PF13568"/>
    </source>
</evidence>
<gene>
    <name evidence="3" type="ORF">HZF10_06625</name>
</gene>
<name>A0A7Y8Y163_9FLAO</name>
<evidence type="ECO:0000256" key="1">
    <source>
        <dbReference type="SAM" id="SignalP"/>
    </source>
</evidence>
<feature type="domain" description="Outer membrane protein beta-barrel" evidence="2">
    <location>
        <begin position="25"/>
        <end position="217"/>
    </location>
</feature>
<evidence type="ECO:0000313" key="4">
    <source>
        <dbReference type="Proteomes" id="UP000535020"/>
    </source>
</evidence>
<dbReference type="Pfam" id="PF13568">
    <property type="entry name" value="OMP_b-brl_2"/>
    <property type="match status" value="1"/>
</dbReference>
<sequence length="241" mass="27693">MPMRFPAFALFLLLVFPVFAQKTDSTAIAPMPEIPGYTELDSLYREDQFYTSFTYNILSNTPDKVTQNKFSTGFTIGFLRDMPINKDRTISVAAGFGYALQNFNYNLIVNGKGVIPEYELISDSTYYEKNKLSLNYIDIPIEFRWRNSTMRSHKFWRVYTGVKFSYLFYSRSKFVGDGGKTLIINNDDLNKMRYSVYLAAGYNTWNAYVQYGLNPIFKSGTVNGSTIDMSSVNVGLMFYIL</sequence>
<feature type="signal peptide" evidence="1">
    <location>
        <begin position="1"/>
        <end position="20"/>
    </location>
</feature>
<dbReference type="Proteomes" id="UP000535020">
    <property type="component" value="Unassembled WGS sequence"/>
</dbReference>
<accession>A0A7Y8Y163</accession>
<keyword evidence="1" id="KW-0732">Signal</keyword>
<feature type="chain" id="PRO_5030721672" evidence="1">
    <location>
        <begin position="21"/>
        <end position="241"/>
    </location>
</feature>
<proteinExistence type="predicted"/>